<organism evidence="1">
    <name type="scientific">Anguilla anguilla</name>
    <name type="common">European freshwater eel</name>
    <name type="synonym">Muraena anguilla</name>
    <dbReference type="NCBI Taxonomy" id="7936"/>
    <lineage>
        <taxon>Eukaryota</taxon>
        <taxon>Metazoa</taxon>
        <taxon>Chordata</taxon>
        <taxon>Craniata</taxon>
        <taxon>Vertebrata</taxon>
        <taxon>Euteleostomi</taxon>
        <taxon>Actinopterygii</taxon>
        <taxon>Neopterygii</taxon>
        <taxon>Teleostei</taxon>
        <taxon>Anguilliformes</taxon>
        <taxon>Anguillidae</taxon>
        <taxon>Anguilla</taxon>
    </lineage>
</organism>
<reference evidence="1" key="2">
    <citation type="journal article" date="2015" name="Fish Shellfish Immunol.">
        <title>Early steps in the European eel (Anguilla anguilla)-Vibrio vulnificus interaction in the gills: Role of the RtxA13 toxin.</title>
        <authorList>
            <person name="Callol A."/>
            <person name="Pajuelo D."/>
            <person name="Ebbesson L."/>
            <person name="Teles M."/>
            <person name="MacKenzie S."/>
            <person name="Amaro C."/>
        </authorList>
    </citation>
    <scope>NUCLEOTIDE SEQUENCE</scope>
</reference>
<reference evidence="1" key="1">
    <citation type="submission" date="2014-11" db="EMBL/GenBank/DDBJ databases">
        <authorList>
            <person name="Amaro Gonzalez C."/>
        </authorList>
    </citation>
    <scope>NUCLEOTIDE SEQUENCE</scope>
</reference>
<proteinExistence type="predicted"/>
<accession>A0A0E9UGH4</accession>
<protein>
    <submittedName>
        <fullName evidence="1">Uncharacterized protein</fullName>
    </submittedName>
</protein>
<dbReference type="AlphaFoldDB" id="A0A0E9UGH4"/>
<name>A0A0E9UGH4_ANGAN</name>
<evidence type="ECO:0000313" key="1">
    <source>
        <dbReference type="EMBL" id="JAH64821.1"/>
    </source>
</evidence>
<dbReference type="EMBL" id="GBXM01043756">
    <property type="protein sequence ID" value="JAH64821.1"/>
    <property type="molecule type" value="Transcribed_RNA"/>
</dbReference>
<sequence length="33" mass="3515">MDFVLLKSQPLSFCKQSVGCDQISNCAPTDAPA</sequence>